<dbReference type="SFLD" id="SFLDG01205">
    <property type="entry name" value="AMPS.1"/>
    <property type="match status" value="1"/>
</dbReference>
<dbReference type="SFLD" id="SFLDS00019">
    <property type="entry name" value="Glutathione_Transferase_(cytos"/>
    <property type="match status" value="1"/>
</dbReference>
<evidence type="ECO:0000259" key="1">
    <source>
        <dbReference type="PROSITE" id="PS50404"/>
    </source>
</evidence>
<dbReference type="InterPro" id="IPR036249">
    <property type="entry name" value="Thioredoxin-like_sf"/>
</dbReference>
<dbReference type="SUPFAM" id="SSF47616">
    <property type="entry name" value="GST C-terminal domain-like"/>
    <property type="match status" value="1"/>
</dbReference>
<accession>A0A835XRE6</accession>
<dbReference type="InterPro" id="IPR010987">
    <property type="entry name" value="Glutathione-S-Trfase_C-like"/>
</dbReference>
<dbReference type="InterPro" id="IPR050213">
    <property type="entry name" value="GST_superfamily"/>
</dbReference>
<keyword evidence="4" id="KW-1185">Reference proteome</keyword>
<dbReference type="SUPFAM" id="SSF52833">
    <property type="entry name" value="Thioredoxin-like"/>
    <property type="match status" value="1"/>
</dbReference>
<comment type="caution">
    <text evidence="3">The sequence shown here is derived from an EMBL/GenBank/DDBJ whole genome shotgun (WGS) entry which is preliminary data.</text>
</comment>
<evidence type="ECO:0000313" key="3">
    <source>
        <dbReference type="EMBL" id="KAG2488853.1"/>
    </source>
</evidence>
<dbReference type="CDD" id="cd03039">
    <property type="entry name" value="GST_N_Sigma_like"/>
    <property type="match status" value="1"/>
</dbReference>
<dbReference type="PROSITE" id="PS50405">
    <property type="entry name" value="GST_CTER"/>
    <property type="match status" value="1"/>
</dbReference>
<evidence type="ECO:0000313" key="4">
    <source>
        <dbReference type="Proteomes" id="UP000612055"/>
    </source>
</evidence>
<sequence length="212" mass="23000">MVLKLHYFALPGRAEVTRLCLTIGGIPFEDVHYTQETYPAFKAKTPFGQVPVLELEDGKMLAQSGAIDRYVAKLAGLYPEDPLDAAHADQAVFLLTDLMDLFGPTWSLPLEEKVKAREAIMAGKGKEKMGYLAKLVAGGSYVAGGKLSFADLGVYAVLSSLTSGQYDGVSKTCLDEFPDLKAFRNKIASEPAVKAYYDKHAEGIRAAFKPDA</sequence>
<dbReference type="OrthoDB" id="414243at2759"/>
<dbReference type="EMBL" id="JAEHOE010000079">
    <property type="protein sequence ID" value="KAG2488853.1"/>
    <property type="molecule type" value="Genomic_DNA"/>
</dbReference>
<protein>
    <recommendedName>
        <fullName evidence="5">Glutathione S-transferase</fullName>
    </recommendedName>
</protein>
<dbReference type="PROSITE" id="PS50404">
    <property type="entry name" value="GST_NTER"/>
    <property type="match status" value="1"/>
</dbReference>
<dbReference type="Pfam" id="PF02798">
    <property type="entry name" value="GST_N"/>
    <property type="match status" value="1"/>
</dbReference>
<dbReference type="InterPro" id="IPR036282">
    <property type="entry name" value="Glutathione-S-Trfase_C_sf"/>
</dbReference>
<dbReference type="Pfam" id="PF14497">
    <property type="entry name" value="GST_C_3"/>
    <property type="match status" value="1"/>
</dbReference>
<dbReference type="InterPro" id="IPR040079">
    <property type="entry name" value="Glutathione_S-Trfase"/>
</dbReference>
<organism evidence="3 4">
    <name type="scientific">Edaphochlamys debaryana</name>
    <dbReference type="NCBI Taxonomy" id="47281"/>
    <lineage>
        <taxon>Eukaryota</taxon>
        <taxon>Viridiplantae</taxon>
        <taxon>Chlorophyta</taxon>
        <taxon>core chlorophytes</taxon>
        <taxon>Chlorophyceae</taxon>
        <taxon>CS clade</taxon>
        <taxon>Chlamydomonadales</taxon>
        <taxon>Chlamydomonadales incertae sedis</taxon>
        <taxon>Edaphochlamys</taxon>
    </lineage>
</organism>
<dbReference type="PANTHER" id="PTHR11571:SF150">
    <property type="entry name" value="GLUTATHIONE S-TRANSFERASE"/>
    <property type="match status" value="1"/>
</dbReference>
<dbReference type="CDD" id="cd03192">
    <property type="entry name" value="GST_C_Sigma_like"/>
    <property type="match status" value="1"/>
</dbReference>
<dbReference type="AlphaFoldDB" id="A0A835XRE6"/>
<feature type="domain" description="GST N-terminal" evidence="1">
    <location>
        <begin position="1"/>
        <end position="79"/>
    </location>
</feature>
<evidence type="ECO:0000259" key="2">
    <source>
        <dbReference type="PROSITE" id="PS50405"/>
    </source>
</evidence>
<proteinExistence type="predicted"/>
<dbReference type="SFLD" id="SFLDG00363">
    <property type="entry name" value="AMPS_(cytGST):_Alpha-__Mu-__Pi"/>
    <property type="match status" value="1"/>
</dbReference>
<reference evidence="3" key="1">
    <citation type="journal article" date="2020" name="bioRxiv">
        <title>Comparative genomics of Chlamydomonas.</title>
        <authorList>
            <person name="Craig R.J."/>
            <person name="Hasan A.R."/>
            <person name="Ness R.W."/>
            <person name="Keightley P.D."/>
        </authorList>
    </citation>
    <scope>NUCLEOTIDE SEQUENCE</scope>
    <source>
        <strain evidence="3">CCAP 11/70</strain>
    </source>
</reference>
<dbReference type="PANTHER" id="PTHR11571">
    <property type="entry name" value="GLUTATHIONE S-TRANSFERASE"/>
    <property type="match status" value="1"/>
</dbReference>
<dbReference type="Gene3D" id="1.20.1050.10">
    <property type="match status" value="1"/>
</dbReference>
<dbReference type="GO" id="GO:0004364">
    <property type="term" value="F:glutathione transferase activity"/>
    <property type="evidence" value="ECO:0007669"/>
    <property type="project" value="TreeGrafter"/>
</dbReference>
<dbReference type="Gene3D" id="3.40.30.10">
    <property type="entry name" value="Glutaredoxin"/>
    <property type="match status" value="1"/>
</dbReference>
<dbReference type="InterPro" id="IPR004045">
    <property type="entry name" value="Glutathione_S-Trfase_N"/>
</dbReference>
<gene>
    <name evidence="3" type="ORF">HYH03_012649</name>
</gene>
<dbReference type="InterPro" id="IPR004046">
    <property type="entry name" value="GST_C"/>
</dbReference>
<name>A0A835XRE6_9CHLO</name>
<dbReference type="GO" id="GO:0006749">
    <property type="term" value="P:glutathione metabolic process"/>
    <property type="evidence" value="ECO:0007669"/>
    <property type="project" value="TreeGrafter"/>
</dbReference>
<feature type="domain" description="GST C-terminal" evidence="2">
    <location>
        <begin position="81"/>
        <end position="208"/>
    </location>
</feature>
<evidence type="ECO:0008006" key="5">
    <source>
        <dbReference type="Google" id="ProtNLM"/>
    </source>
</evidence>
<dbReference type="Proteomes" id="UP000612055">
    <property type="component" value="Unassembled WGS sequence"/>
</dbReference>